<keyword evidence="1" id="KW-0472">Membrane</keyword>
<dbReference type="EMBL" id="LOCQ01000056">
    <property type="protein sequence ID" value="OBV38850.1"/>
    <property type="molecule type" value="Genomic_DNA"/>
</dbReference>
<feature type="transmembrane region" description="Helical" evidence="1">
    <location>
        <begin position="34"/>
        <end position="59"/>
    </location>
</feature>
<keyword evidence="3" id="KW-1185">Reference proteome</keyword>
<name>A0A1A7C2A6_9BURK</name>
<accession>A0A1A7C2A6</accession>
<gene>
    <name evidence="2" type="ORF">ASR47_1007166</name>
</gene>
<keyword evidence="1" id="KW-0812">Transmembrane</keyword>
<protein>
    <submittedName>
        <fullName evidence="2">Uncharacterized protein</fullName>
    </submittedName>
</protein>
<evidence type="ECO:0000256" key="1">
    <source>
        <dbReference type="SAM" id="Phobius"/>
    </source>
</evidence>
<dbReference type="Proteomes" id="UP000092713">
    <property type="component" value="Unassembled WGS sequence"/>
</dbReference>
<evidence type="ECO:0000313" key="3">
    <source>
        <dbReference type="Proteomes" id="UP000092713"/>
    </source>
</evidence>
<organism evidence="2 3">
    <name type="scientific">Janthinobacterium psychrotolerans</name>
    <dbReference type="NCBI Taxonomy" id="1747903"/>
    <lineage>
        <taxon>Bacteria</taxon>
        <taxon>Pseudomonadati</taxon>
        <taxon>Pseudomonadota</taxon>
        <taxon>Betaproteobacteria</taxon>
        <taxon>Burkholderiales</taxon>
        <taxon>Oxalobacteraceae</taxon>
        <taxon>Janthinobacterium</taxon>
    </lineage>
</organism>
<keyword evidence="1" id="KW-1133">Transmembrane helix</keyword>
<dbReference type="STRING" id="1747903.ASR47_1007166"/>
<dbReference type="AlphaFoldDB" id="A0A1A7C2A6"/>
<evidence type="ECO:0000313" key="2">
    <source>
        <dbReference type="EMBL" id="OBV38850.1"/>
    </source>
</evidence>
<dbReference type="PATRIC" id="fig|1747903.4.peg.2410"/>
<reference evidence="2 3" key="1">
    <citation type="submission" date="2016-04" db="EMBL/GenBank/DDBJ databases">
        <title>Draft genome sequence of Janthinobacterium psychrotolerans sp. nov., isolated from freshwater sediments in Denmark.</title>
        <authorList>
            <person name="Gong X."/>
            <person name="Skrivergaard S."/>
            <person name="Korsgaard B.S."/>
            <person name="Schreiber L."/>
            <person name="Marshall I.P."/>
            <person name="Finster K."/>
            <person name="Schramm A."/>
        </authorList>
    </citation>
    <scope>NUCLEOTIDE SEQUENCE [LARGE SCALE GENOMIC DNA]</scope>
    <source>
        <strain evidence="2 3">S3-2</strain>
    </source>
</reference>
<sequence length="76" mass="8169">MLFVGGAFGKLLCGYLGARIGMMQTVWLTESMTALLIVLALWLPLAVVMAMLPLLGLALNSASRKLVFLMMPVDGK</sequence>
<dbReference type="RefSeq" id="WP_065308560.1">
    <property type="nucleotide sequence ID" value="NZ_LOCQ01000056.1"/>
</dbReference>
<proteinExistence type="predicted"/>
<comment type="caution">
    <text evidence="2">The sequence shown here is derived from an EMBL/GenBank/DDBJ whole genome shotgun (WGS) entry which is preliminary data.</text>
</comment>